<evidence type="ECO:0000256" key="4">
    <source>
        <dbReference type="RuleBase" id="RU000384"/>
    </source>
</evidence>
<dbReference type="Proteomes" id="UP000520767">
    <property type="component" value="Unassembled WGS sequence"/>
</dbReference>
<gene>
    <name evidence="6" type="ORF">FHR82_006275</name>
</gene>
<dbReference type="EC" id="6.3.1.2" evidence="6"/>
<evidence type="ECO:0000259" key="5">
    <source>
        <dbReference type="PROSITE" id="PS51987"/>
    </source>
</evidence>
<evidence type="ECO:0000256" key="3">
    <source>
        <dbReference type="PROSITE-ProRule" id="PRU01331"/>
    </source>
</evidence>
<dbReference type="RefSeq" id="WP_311771348.1">
    <property type="nucleotide sequence ID" value="NZ_JACHJQ010000006.1"/>
</dbReference>
<dbReference type="PANTHER" id="PTHR43785">
    <property type="entry name" value="GAMMA-GLUTAMYLPUTRESCINE SYNTHETASE"/>
    <property type="match status" value="1"/>
</dbReference>
<evidence type="ECO:0000256" key="1">
    <source>
        <dbReference type="ARBA" id="ARBA00009897"/>
    </source>
</evidence>
<keyword evidence="2 6" id="KW-0436">Ligase</keyword>
<dbReference type="GO" id="GO:0004356">
    <property type="term" value="F:glutamine synthetase activity"/>
    <property type="evidence" value="ECO:0007669"/>
    <property type="project" value="UniProtKB-EC"/>
</dbReference>
<evidence type="ECO:0000313" key="6">
    <source>
        <dbReference type="EMBL" id="MBB4910017.1"/>
    </source>
</evidence>
<comment type="caution">
    <text evidence="6">The sequence shown here is derived from an EMBL/GenBank/DDBJ whole genome shotgun (WGS) entry which is preliminary data.</text>
</comment>
<dbReference type="Gene3D" id="3.30.590.10">
    <property type="entry name" value="Glutamine synthetase/guanido kinase, catalytic domain"/>
    <property type="match status" value="1"/>
</dbReference>
<dbReference type="AlphaFoldDB" id="A0A7W7VH05"/>
<organism evidence="6 7">
    <name type="scientific">Actinophytocola algeriensis</name>
    <dbReference type="NCBI Taxonomy" id="1768010"/>
    <lineage>
        <taxon>Bacteria</taxon>
        <taxon>Bacillati</taxon>
        <taxon>Actinomycetota</taxon>
        <taxon>Actinomycetes</taxon>
        <taxon>Pseudonocardiales</taxon>
        <taxon>Pseudonocardiaceae</taxon>
    </lineage>
</organism>
<dbReference type="PROSITE" id="PS51987">
    <property type="entry name" value="GS_CATALYTIC"/>
    <property type="match status" value="1"/>
</dbReference>
<name>A0A7W7VH05_9PSEU</name>
<protein>
    <submittedName>
        <fullName evidence="6">Glutamine synthetase</fullName>
        <ecNumber evidence="6">6.3.1.2</ecNumber>
    </submittedName>
</protein>
<proteinExistence type="inferred from homology"/>
<reference evidence="6 7" key="1">
    <citation type="submission" date="2020-08" db="EMBL/GenBank/DDBJ databases">
        <title>Genomic Encyclopedia of Type Strains, Phase III (KMG-III): the genomes of soil and plant-associated and newly described type strains.</title>
        <authorList>
            <person name="Whitman W."/>
        </authorList>
    </citation>
    <scope>NUCLEOTIDE SEQUENCE [LARGE SCALE GENOMIC DNA]</scope>
    <source>
        <strain evidence="6 7">CECT 8960</strain>
    </source>
</reference>
<keyword evidence="7" id="KW-1185">Reference proteome</keyword>
<dbReference type="InterPro" id="IPR008146">
    <property type="entry name" value="Gln_synth_cat_dom"/>
</dbReference>
<sequence>MVIVNPRPRGPRTLAARASVAETVAAELRARIDDGAVRHVTLLVPDPHARFAAVELGARFFADTVLAEGYGLCTYAFAWNPERVAVVAPVFEPYTSTYGDLRIRPDLCSVLPDGADGVLVVCDAEDIEFAPRTVLRRQVSLAESMGFVPSAGIEHEVTFTTPEGEPLVSDGLDYAAGGLNPLRPLLTAVRSAVDPLGVESLRGECHPGQYEVVLGHRDALAACDDAMLQQLLVRRVAAEHGVRAGYLAAERPGAGSSCHVHISLSSSDGFPLTHFVAGVLRAAPDLTPFWAPTWNSYVRLRTSAFSPRVVRWGVDDRTASVRVAGTGASTRAEVRFAGADAQPHLVVAAILAAGLWGIGEELAPPEPGELPVTPWAARAALASSDLARKLLGEQVVDAQLAHLDEEITASCDTVTDLQRRRGDLRA</sequence>
<accession>A0A7W7VH05</accession>
<dbReference type="EMBL" id="JACHJQ010000006">
    <property type="protein sequence ID" value="MBB4910017.1"/>
    <property type="molecule type" value="Genomic_DNA"/>
</dbReference>
<dbReference type="Pfam" id="PF00120">
    <property type="entry name" value="Gln-synt_C"/>
    <property type="match status" value="1"/>
</dbReference>
<dbReference type="PANTHER" id="PTHR43785:SF12">
    <property type="entry name" value="TYPE-1 GLUTAMINE SYNTHETASE 2"/>
    <property type="match status" value="1"/>
</dbReference>
<evidence type="ECO:0000313" key="7">
    <source>
        <dbReference type="Proteomes" id="UP000520767"/>
    </source>
</evidence>
<dbReference type="SMART" id="SM01230">
    <property type="entry name" value="Gln-synt_C"/>
    <property type="match status" value="1"/>
</dbReference>
<dbReference type="SUPFAM" id="SSF55931">
    <property type="entry name" value="Glutamine synthetase/guanido kinase"/>
    <property type="match status" value="1"/>
</dbReference>
<evidence type="ECO:0000256" key="2">
    <source>
        <dbReference type="ARBA" id="ARBA00022598"/>
    </source>
</evidence>
<dbReference type="InterPro" id="IPR014746">
    <property type="entry name" value="Gln_synth/guanido_kin_cat_dom"/>
</dbReference>
<feature type="domain" description="GS catalytic" evidence="5">
    <location>
        <begin position="131"/>
        <end position="426"/>
    </location>
</feature>
<comment type="similarity">
    <text evidence="1 3 4">Belongs to the glutamine synthetase family.</text>
</comment>